<proteinExistence type="inferred from homology"/>
<dbReference type="CDD" id="cd03146">
    <property type="entry name" value="GAT1_Peptidase_E"/>
    <property type="match status" value="1"/>
</dbReference>
<dbReference type="RefSeq" id="WP_093848824.1">
    <property type="nucleotide sequence ID" value="NZ_FOSG01000004.1"/>
</dbReference>
<dbReference type="GO" id="GO:0008236">
    <property type="term" value="F:serine-type peptidase activity"/>
    <property type="evidence" value="ECO:0007669"/>
    <property type="project" value="UniProtKB-KW"/>
</dbReference>
<organism evidence="5 6">
    <name type="scientific">Streptomyces pini</name>
    <dbReference type="NCBI Taxonomy" id="1520580"/>
    <lineage>
        <taxon>Bacteria</taxon>
        <taxon>Bacillati</taxon>
        <taxon>Actinomycetota</taxon>
        <taxon>Actinomycetes</taxon>
        <taxon>Kitasatosporales</taxon>
        <taxon>Streptomycetaceae</taxon>
        <taxon>Streptomyces</taxon>
    </lineage>
</organism>
<dbReference type="SUPFAM" id="SSF52317">
    <property type="entry name" value="Class I glutamine amidotransferase-like"/>
    <property type="match status" value="1"/>
</dbReference>
<dbReference type="InterPro" id="IPR005320">
    <property type="entry name" value="Peptidase_S51"/>
</dbReference>
<dbReference type="GO" id="GO:0006508">
    <property type="term" value="P:proteolysis"/>
    <property type="evidence" value="ECO:0007669"/>
    <property type="project" value="UniProtKB-KW"/>
</dbReference>
<dbReference type="EMBL" id="FOSG01000004">
    <property type="protein sequence ID" value="SFK22722.1"/>
    <property type="molecule type" value="Genomic_DNA"/>
</dbReference>
<evidence type="ECO:0000313" key="6">
    <source>
        <dbReference type="Proteomes" id="UP000198928"/>
    </source>
</evidence>
<dbReference type="OrthoDB" id="9778515at2"/>
<reference evidence="6" key="1">
    <citation type="submission" date="2016-10" db="EMBL/GenBank/DDBJ databases">
        <authorList>
            <person name="Varghese N."/>
            <person name="Submissions S."/>
        </authorList>
    </citation>
    <scope>NUCLEOTIDE SEQUENCE [LARGE SCALE GENOMIC DNA]</scope>
    <source>
        <strain evidence="6">PL19</strain>
    </source>
</reference>
<protein>
    <submittedName>
        <fullName evidence="5">Peptidase E</fullName>
    </submittedName>
</protein>
<evidence type="ECO:0000256" key="3">
    <source>
        <dbReference type="ARBA" id="ARBA00022801"/>
    </source>
</evidence>
<dbReference type="FunFam" id="3.40.50.880:FF:000071">
    <property type="entry name" value="Peptidase E"/>
    <property type="match status" value="1"/>
</dbReference>
<dbReference type="Proteomes" id="UP000198928">
    <property type="component" value="Unassembled WGS sequence"/>
</dbReference>
<dbReference type="AlphaFoldDB" id="A0A1I3XT86"/>
<dbReference type="PANTHER" id="PTHR20842">
    <property type="entry name" value="PROTEASE S51 ALPHA-ASPARTYL DIPEPTIDASE"/>
    <property type="match status" value="1"/>
</dbReference>
<sequence>MSAPEPTIVATSGGYRPGGRTVVAFDALVHHAVELSGAHGRRPRIMYVGTAIGDAEHFTARMTEAARVAGFDLTPLHLFPMPNLDDVEGTVLEQDVVWVTGGSVANLLAVWRVHGLDRILRRAWRDGVVLSGVSAGSICWFRGGTTDSFGPELRPVTNALGLLPYGNGVHYDTDPGRRPLVHRLVADGTLPATHCTDDGVGLVYRGTELVEAVTEAPGKGAYLVTREGDTAVEEHLRPRRLPPVPR</sequence>
<dbReference type="Gene3D" id="3.40.50.880">
    <property type="match status" value="1"/>
</dbReference>
<dbReference type="Pfam" id="PF03575">
    <property type="entry name" value="Peptidase_S51"/>
    <property type="match status" value="1"/>
</dbReference>
<dbReference type="PANTHER" id="PTHR20842:SF0">
    <property type="entry name" value="ALPHA-ASPARTYL DIPEPTIDASE"/>
    <property type="match status" value="1"/>
</dbReference>
<keyword evidence="2" id="KW-0645">Protease</keyword>
<comment type="similarity">
    <text evidence="1">Belongs to the peptidase S51 family.</text>
</comment>
<gene>
    <name evidence="5" type="ORF">SAMN05192584_104317</name>
</gene>
<evidence type="ECO:0000256" key="2">
    <source>
        <dbReference type="ARBA" id="ARBA00022670"/>
    </source>
</evidence>
<evidence type="ECO:0000256" key="1">
    <source>
        <dbReference type="ARBA" id="ARBA00006534"/>
    </source>
</evidence>
<keyword evidence="4" id="KW-0720">Serine protease</keyword>
<keyword evidence="3" id="KW-0378">Hydrolase</keyword>
<evidence type="ECO:0000256" key="4">
    <source>
        <dbReference type="ARBA" id="ARBA00022825"/>
    </source>
</evidence>
<accession>A0A1I3XT86</accession>
<name>A0A1I3XT86_9ACTN</name>
<keyword evidence="6" id="KW-1185">Reference proteome</keyword>
<dbReference type="InterPro" id="IPR029062">
    <property type="entry name" value="Class_I_gatase-like"/>
</dbReference>
<evidence type="ECO:0000313" key="5">
    <source>
        <dbReference type="EMBL" id="SFK22722.1"/>
    </source>
</evidence>